<keyword evidence="3" id="KW-1185">Reference proteome</keyword>
<dbReference type="SUPFAM" id="SSF46785">
    <property type="entry name" value="Winged helix' DNA-binding domain"/>
    <property type="match status" value="1"/>
</dbReference>
<gene>
    <name evidence="2" type="ORF">EDD80_12315</name>
</gene>
<dbReference type="Gene3D" id="1.10.10.10">
    <property type="entry name" value="Winged helix-like DNA-binding domain superfamily/Winged helix DNA-binding domain"/>
    <property type="match status" value="1"/>
</dbReference>
<dbReference type="RefSeq" id="WP_132130759.1">
    <property type="nucleotide sequence ID" value="NZ_CP042432.1"/>
</dbReference>
<dbReference type="OrthoDB" id="770928at2"/>
<dbReference type="AlphaFoldDB" id="A0A4V2UT57"/>
<reference evidence="2 3" key="1">
    <citation type="submission" date="2019-03" db="EMBL/GenBank/DDBJ databases">
        <title>Genomic Encyclopedia of Type Strains, Phase IV (KMG-IV): sequencing the most valuable type-strain genomes for metagenomic binning, comparative biology and taxonomic classification.</title>
        <authorList>
            <person name="Goeker M."/>
        </authorList>
    </citation>
    <scope>NUCLEOTIDE SEQUENCE [LARGE SCALE GENOMIC DNA]</scope>
    <source>
        <strain evidence="2 3">DSM 21100</strain>
    </source>
</reference>
<evidence type="ECO:0000313" key="3">
    <source>
        <dbReference type="Proteomes" id="UP000295807"/>
    </source>
</evidence>
<dbReference type="InterPro" id="IPR036388">
    <property type="entry name" value="WH-like_DNA-bd_sf"/>
</dbReference>
<protein>
    <submittedName>
        <fullName evidence="2">HTH domain-containing protein</fullName>
    </submittedName>
</protein>
<organism evidence="2 3">
    <name type="scientific">Anseongella ginsenosidimutans</name>
    <dbReference type="NCBI Taxonomy" id="496056"/>
    <lineage>
        <taxon>Bacteria</taxon>
        <taxon>Pseudomonadati</taxon>
        <taxon>Bacteroidota</taxon>
        <taxon>Sphingobacteriia</taxon>
        <taxon>Sphingobacteriales</taxon>
        <taxon>Sphingobacteriaceae</taxon>
        <taxon>Anseongella</taxon>
    </lineage>
</organism>
<sequence length="68" mass="8056">MPNNEPLNRLEYLNDLIRKKSTGSPKELAEKLNISQTTVFNWINMLRDLGALIKYDSERQTYFYEETT</sequence>
<accession>A0A4V2UT57</accession>
<dbReference type="EMBL" id="SMAD01000023">
    <property type="protein sequence ID" value="TCS84259.1"/>
    <property type="molecule type" value="Genomic_DNA"/>
</dbReference>
<evidence type="ECO:0000313" key="2">
    <source>
        <dbReference type="EMBL" id="TCS84259.1"/>
    </source>
</evidence>
<name>A0A4V2UT57_9SPHI</name>
<dbReference type="InterPro" id="IPR036390">
    <property type="entry name" value="WH_DNA-bd_sf"/>
</dbReference>
<feature type="domain" description="Helix-turn-helix type 11" evidence="1">
    <location>
        <begin position="16"/>
        <end position="54"/>
    </location>
</feature>
<proteinExistence type="predicted"/>
<dbReference type="InterPro" id="IPR013196">
    <property type="entry name" value="HTH_11"/>
</dbReference>
<evidence type="ECO:0000259" key="1">
    <source>
        <dbReference type="Pfam" id="PF08279"/>
    </source>
</evidence>
<comment type="caution">
    <text evidence="2">The sequence shown here is derived from an EMBL/GenBank/DDBJ whole genome shotgun (WGS) entry which is preliminary data.</text>
</comment>
<dbReference type="Proteomes" id="UP000295807">
    <property type="component" value="Unassembled WGS sequence"/>
</dbReference>
<dbReference type="Pfam" id="PF08279">
    <property type="entry name" value="HTH_11"/>
    <property type="match status" value="1"/>
</dbReference>